<organism evidence="1">
    <name type="scientific">Staphylococcus pseudintermedius</name>
    <dbReference type="NCBI Taxonomy" id="283734"/>
    <lineage>
        <taxon>Bacteria</taxon>
        <taxon>Bacillati</taxon>
        <taxon>Bacillota</taxon>
        <taxon>Bacilli</taxon>
        <taxon>Bacillales</taxon>
        <taxon>Staphylococcaceae</taxon>
        <taxon>Staphylococcus</taxon>
        <taxon>Staphylococcus intermedius group</taxon>
    </lineage>
</organism>
<dbReference type="AlphaFoldDB" id="A0A346TP58"/>
<protein>
    <submittedName>
        <fullName evidence="1">Uncharacterized protein</fullName>
    </submittedName>
</protein>
<sequence length="58" mass="6609">MKNLIAWFVTVAAAFISTLFLALSGVYFTTLFVLVILIEITAYNLTKYFLKNIESEEI</sequence>
<accession>A0A346TP58</accession>
<evidence type="ECO:0000313" key="1">
    <source>
        <dbReference type="EMBL" id="AXU41348.1"/>
    </source>
</evidence>
<name>A0A346TP58_STAPS</name>
<proteinExistence type="predicted"/>
<dbReference type="EMBL" id="MH179303">
    <property type="protein sequence ID" value="AXU41348.1"/>
    <property type="molecule type" value="Genomic_DNA"/>
</dbReference>
<dbReference type="RefSeq" id="WP_165443332.1">
    <property type="nucleotide sequence ID" value="NZ_CAJEUA010000015.1"/>
</dbReference>
<reference evidence="1" key="1">
    <citation type="submission" date="2018-04" db="EMBL/GenBank/DDBJ databases">
        <title>Whole genome sequencing of Staphylococcus pseudintermedius isolates from dogs.</title>
        <authorList>
            <person name="Bryan L.K."/>
            <person name="Little S.V."/>
            <person name="Hillhouse A."/>
            <person name="Lawhon S.D."/>
        </authorList>
    </citation>
    <scope>NUCLEOTIDE SEQUENCE</scope>
    <source>
        <strain evidence="1">TAMU 49_044</strain>
    </source>
</reference>